<comment type="caution">
    <text evidence="2">The sequence shown here is derived from an EMBL/GenBank/DDBJ whole genome shotgun (WGS) entry which is preliminary data.</text>
</comment>
<protein>
    <submittedName>
        <fullName evidence="2">Uncharacterized protein</fullName>
    </submittedName>
</protein>
<evidence type="ECO:0000313" key="3">
    <source>
        <dbReference type="Proteomes" id="UP000431826"/>
    </source>
</evidence>
<feature type="region of interest" description="Disordered" evidence="1">
    <location>
        <begin position="113"/>
        <end position="136"/>
    </location>
</feature>
<dbReference type="AlphaFoldDB" id="A0A640UQU6"/>
<accession>A0A640UQU6</accession>
<dbReference type="EMBL" id="BLIR01000001">
    <property type="protein sequence ID" value="GFE36655.1"/>
    <property type="molecule type" value="Genomic_DNA"/>
</dbReference>
<proteinExistence type="predicted"/>
<gene>
    <name evidence="2" type="ORF">Stube_13280</name>
</gene>
<keyword evidence="3" id="KW-1185">Reference proteome</keyword>
<evidence type="ECO:0000313" key="2">
    <source>
        <dbReference type="EMBL" id="GFE36655.1"/>
    </source>
</evidence>
<name>A0A640UQU6_9ACTN</name>
<evidence type="ECO:0000256" key="1">
    <source>
        <dbReference type="SAM" id="MobiDB-lite"/>
    </source>
</evidence>
<dbReference type="Proteomes" id="UP000431826">
    <property type="component" value="Unassembled WGS sequence"/>
</dbReference>
<sequence>MQVTKTAPRIRGDGPWVTTDEICDNVCSPHPRGWSPPGRFDPAGRALLPGERVTLSDLSGECGGIFEPPHKGFDDGRLLLGQFHSGTAGWNLAVHRAASLGFAPCPDGRGQITAGGGGETARETSATGAADGPCPK</sequence>
<organism evidence="2 3">
    <name type="scientific">Streptomyces tubercidicus</name>
    <dbReference type="NCBI Taxonomy" id="47759"/>
    <lineage>
        <taxon>Bacteria</taxon>
        <taxon>Bacillati</taxon>
        <taxon>Actinomycetota</taxon>
        <taxon>Actinomycetes</taxon>
        <taxon>Kitasatosporales</taxon>
        <taxon>Streptomycetaceae</taxon>
        <taxon>Streptomyces</taxon>
    </lineage>
</organism>
<reference evidence="2 3" key="1">
    <citation type="submission" date="2019-12" db="EMBL/GenBank/DDBJ databases">
        <title>Whole genome shotgun sequence of Streptomyces tubercidicus NBRC 13090.</title>
        <authorList>
            <person name="Ichikawa N."/>
            <person name="Kimura A."/>
            <person name="Kitahashi Y."/>
            <person name="Komaki H."/>
            <person name="Tamura T."/>
        </authorList>
    </citation>
    <scope>NUCLEOTIDE SEQUENCE [LARGE SCALE GENOMIC DNA]</scope>
    <source>
        <strain evidence="2 3">NBRC 13090</strain>
    </source>
</reference>